<proteinExistence type="predicted"/>
<organism evidence="1 2">
    <name type="scientific">Ixodes persulcatus</name>
    <name type="common">Taiga tick</name>
    <dbReference type="NCBI Taxonomy" id="34615"/>
    <lineage>
        <taxon>Eukaryota</taxon>
        <taxon>Metazoa</taxon>
        <taxon>Ecdysozoa</taxon>
        <taxon>Arthropoda</taxon>
        <taxon>Chelicerata</taxon>
        <taxon>Arachnida</taxon>
        <taxon>Acari</taxon>
        <taxon>Parasitiformes</taxon>
        <taxon>Ixodida</taxon>
        <taxon>Ixodoidea</taxon>
        <taxon>Ixodidae</taxon>
        <taxon>Ixodinae</taxon>
        <taxon>Ixodes</taxon>
    </lineage>
</organism>
<dbReference type="EMBL" id="JABSTQ010006154">
    <property type="protein sequence ID" value="KAG0437822.1"/>
    <property type="molecule type" value="Genomic_DNA"/>
</dbReference>
<evidence type="ECO:0000313" key="1">
    <source>
        <dbReference type="EMBL" id="KAG0437822.1"/>
    </source>
</evidence>
<evidence type="ECO:0000313" key="2">
    <source>
        <dbReference type="Proteomes" id="UP000805193"/>
    </source>
</evidence>
<keyword evidence="2" id="KW-1185">Reference proteome</keyword>
<dbReference type="Proteomes" id="UP000805193">
    <property type="component" value="Unassembled WGS sequence"/>
</dbReference>
<gene>
    <name evidence="1" type="ORF">HPB47_017273</name>
</gene>
<comment type="caution">
    <text evidence="1">The sequence shown here is derived from an EMBL/GenBank/DDBJ whole genome shotgun (WGS) entry which is preliminary data.</text>
</comment>
<name>A0AC60QNX8_IXOPE</name>
<accession>A0AC60QNX8</accession>
<protein>
    <submittedName>
        <fullName evidence="1">Uncharacterized protein</fullName>
    </submittedName>
</protein>
<reference evidence="1 2" key="1">
    <citation type="journal article" date="2020" name="Cell">
        <title>Large-Scale Comparative Analyses of Tick Genomes Elucidate Their Genetic Diversity and Vector Capacities.</title>
        <authorList>
            <consortium name="Tick Genome and Microbiome Consortium (TIGMIC)"/>
            <person name="Jia N."/>
            <person name="Wang J."/>
            <person name="Shi W."/>
            <person name="Du L."/>
            <person name="Sun Y."/>
            <person name="Zhan W."/>
            <person name="Jiang J.F."/>
            <person name="Wang Q."/>
            <person name="Zhang B."/>
            <person name="Ji P."/>
            <person name="Bell-Sakyi L."/>
            <person name="Cui X.M."/>
            <person name="Yuan T.T."/>
            <person name="Jiang B.G."/>
            <person name="Yang W.F."/>
            <person name="Lam T.T."/>
            <person name="Chang Q.C."/>
            <person name="Ding S.J."/>
            <person name="Wang X.J."/>
            <person name="Zhu J.G."/>
            <person name="Ruan X.D."/>
            <person name="Zhao L."/>
            <person name="Wei J.T."/>
            <person name="Ye R.Z."/>
            <person name="Que T.C."/>
            <person name="Du C.H."/>
            <person name="Zhou Y.H."/>
            <person name="Cheng J.X."/>
            <person name="Dai P.F."/>
            <person name="Guo W.B."/>
            <person name="Han X.H."/>
            <person name="Huang E.J."/>
            <person name="Li L.F."/>
            <person name="Wei W."/>
            <person name="Gao Y.C."/>
            <person name="Liu J.Z."/>
            <person name="Shao H.Z."/>
            <person name="Wang X."/>
            <person name="Wang C.C."/>
            <person name="Yang T.C."/>
            <person name="Huo Q.B."/>
            <person name="Li W."/>
            <person name="Chen H.Y."/>
            <person name="Chen S.E."/>
            <person name="Zhou L.G."/>
            <person name="Ni X.B."/>
            <person name="Tian J.H."/>
            <person name="Sheng Y."/>
            <person name="Liu T."/>
            <person name="Pan Y.S."/>
            <person name="Xia L.Y."/>
            <person name="Li J."/>
            <person name="Zhao F."/>
            <person name="Cao W.C."/>
        </authorList>
    </citation>
    <scope>NUCLEOTIDE SEQUENCE [LARGE SCALE GENOMIC DNA]</scope>
    <source>
        <strain evidence="1">Iper-2018</strain>
    </source>
</reference>
<sequence length="295" mass="31483">MEADRTASIPVFVPPPVTTEDVAAAISQLKPGASPGPDGIPPFLLKACAAALSSPSADLYNYSFSRALIPDVWKLAHVTPVHKGTGKPLNSLKSYRPISLTCILCKIFETLICSKISTHLEVNNLFCSSQHGFRKGRSCETLLSLLHHDLSSALDSSKEADVLSIDFSKAFGSVNHDHILTKLLGFGISGATLKWVSNFLVYFNKCASSDQVLVPCDASACVSVNASDCQGGTVRHPAGPCGCCDACVRQLGQGERCYHSKKEKSTNHTPGECKHGIKCSAVTCNCEGPSREEDD</sequence>